<dbReference type="RefSeq" id="WP_015397225.1">
    <property type="nucleotide sequence ID" value="NC_020299.1"/>
</dbReference>
<dbReference type="STRING" id="1208920.CONE_0822"/>
<evidence type="ECO:0000256" key="13">
    <source>
        <dbReference type="RuleBase" id="RU003785"/>
    </source>
</evidence>
<evidence type="ECO:0000256" key="1">
    <source>
        <dbReference type="ARBA" id="ARBA00001946"/>
    </source>
</evidence>
<protein>
    <recommendedName>
        <fullName evidence="10">tRNA dimethylallyltransferase</fullName>
        <ecNumber evidence="10">2.5.1.75</ecNumber>
    </recommendedName>
    <alternativeName>
        <fullName evidence="10">Dimethylallyl diphosphate:tRNA dimethylallyltransferase</fullName>
        <shortName evidence="10">DMAPP:tRNA dimethylallyltransferase</shortName>
        <shortName evidence="10">DMATase</shortName>
    </alternativeName>
    <alternativeName>
        <fullName evidence="10">Isopentenyl-diphosphate:tRNA isopentenyltransferase</fullName>
        <shortName evidence="10">IPP transferase</shortName>
        <shortName evidence="10">IPPT</shortName>
        <shortName evidence="10">IPTase</shortName>
    </alternativeName>
</protein>
<dbReference type="NCBIfam" id="TIGR00174">
    <property type="entry name" value="miaA"/>
    <property type="match status" value="1"/>
</dbReference>
<feature type="region of interest" description="Interaction with substrate tRNA" evidence="10">
    <location>
        <begin position="159"/>
        <end position="163"/>
    </location>
</feature>
<comment type="catalytic activity">
    <reaction evidence="9 10 11">
        <text>adenosine(37) in tRNA + dimethylallyl diphosphate = N(6)-dimethylallyladenosine(37) in tRNA + diphosphate</text>
        <dbReference type="Rhea" id="RHEA:26482"/>
        <dbReference type="Rhea" id="RHEA-COMP:10162"/>
        <dbReference type="Rhea" id="RHEA-COMP:10375"/>
        <dbReference type="ChEBI" id="CHEBI:33019"/>
        <dbReference type="ChEBI" id="CHEBI:57623"/>
        <dbReference type="ChEBI" id="CHEBI:74411"/>
        <dbReference type="ChEBI" id="CHEBI:74415"/>
        <dbReference type="EC" id="2.5.1.75"/>
    </reaction>
</comment>
<dbReference type="AlphaFoldDB" id="M1M996"/>
<feature type="binding site" evidence="10">
    <location>
        <begin position="12"/>
        <end position="17"/>
    </location>
    <ligand>
        <name>substrate</name>
    </ligand>
</feature>
<gene>
    <name evidence="10" type="primary">miaA</name>
    <name evidence="14" type="ORF">CONE_0822</name>
</gene>
<evidence type="ECO:0000256" key="6">
    <source>
        <dbReference type="ARBA" id="ARBA00022741"/>
    </source>
</evidence>
<dbReference type="GO" id="GO:0052381">
    <property type="term" value="F:tRNA dimethylallyltransferase activity"/>
    <property type="evidence" value="ECO:0007669"/>
    <property type="project" value="UniProtKB-UniRule"/>
</dbReference>
<dbReference type="PANTHER" id="PTHR11088">
    <property type="entry name" value="TRNA DIMETHYLALLYLTRANSFERASE"/>
    <property type="match status" value="1"/>
</dbReference>
<keyword evidence="6 10" id="KW-0547">Nucleotide-binding</keyword>
<proteinExistence type="inferred from homology"/>
<accession>M1M996</accession>
<comment type="cofactor">
    <cofactor evidence="1 10">
        <name>Mg(2+)</name>
        <dbReference type="ChEBI" id="CHEBI:18420"/>
    </cofactor>
</comment>
<sequence length="312" mass="36012">MLKKIICITGPTATGKSTIAIELAKNWPIEIINMDSATIYRGMDIGTAKPSLYSRSIISQHLIDIREPYETYSAADFCHDTNLLIKEIIERGNIPMIVGGTMMYYNSLRFNLDDLPTANKEIRQDIEAKANIIGWTELHKYLSQIDPKTALKISPHDRQRIQRAIEIYAITGKPMSSLLNIRDKKQEQTNIYITLSLEPPERQYLHEKIIDRFNLMIENGLVDEVYSLYSRNDLNQDLPSIKCVGYKQLWDFFENKISLKTAIEKSIIATKKLAKRQMTWLRSQKERTIVDCSSKELLKNVIDFINTTLYKS</sequence>
<dbReference type="OrthoDB" id="9776390at2"/>
<dbReference type="HAMAP" id="MF_00185">
    <property type="entry name" value="IPP_trans"/>
    <property type="match status" value="1"/>
</dbReference>
<comment type="similarity">
    <text evidence="3 10 13">Belongs to the IPP transferase family.</text>
</comment>
<dbReference type="PATRIC" id="fig|1208920.3.peg.534"/>
<dbReference type="PANTHER" id="PTHR11088:SF60">
    <property type="entry name" value="TRNA DIMETHYLALLYLTRANSFERASE"/>
    <property type="match status" value="1"/>
</dbReference>
<evidence type="ECO:0000313" key="15">
    <source>
        <dbReference type="Proteomes" id="UP000011541"/>
    </source>
</evidence>
<dbReference type="eggNOG" id="COG0324">
    <property type="taxonomic scope" value="Bacteria"/>
</dbReference>
<dbReference type="Gene3D" id="3.40.50.300">
    <property type="entry name" value="P-loop containing nucleotide triphosphate hydrolases"/>
    <property type="match status" value="1"/>
</dbReference>
<dbReference type="SUPFAM" id="SSF52540">
    <property type="entry name" value="P-loop containing nucleoside triphosphate hydrolases"/>
    <property type="match status" value="2"/>
</dbReference>
<keyword evidence="5 10" id="KW-0819">tRNA processing</keyword>
<dbReference type="HOGENOM" id="CLU_032616_0_0_4"/>
<evidence type="ECO:0000256" key="11">
    <source>
        <dbReference type="RuleBase" id="RU003783"/>
    </source>
</evidence>
<dbReference type="KEGG" id="kon:CONE_0822"/>
<keyword evidence="15" id="KW-1185">Reference proteome</keyword>
<evidence type="ECO:0000256" key="3">
    <source>
        <dbReference type="ARBA" id="ARBA00005842"/>
    </source>
</evidence>
<keyword evidence="4 10" id="KW-0808">Transferase</keyword>
<evidence type="ECO:0000256" key="8">
    <source>
        <dbReference type="ARBA" id="ARBA00022842"/>
    </source>
</evidence>
<keyword evidence="7 10" id="KW-0067">ATP-binding</keyword>
<dbReference type="InterPro" id="IPR039657">
    <property type="entry name" value="Dimethylallyltransferase"/>
</dbReference>
<evidence type="ECO:0000313" key="14">
    <source>
        <dbReference type="EMBL" id="AGF48540.1"/>
    </source>
</evidence>
<feature type="site" description="Interaction with substrate tRNA" evidence="10">
    <location>
        <position position="123"/>
    </location>
</feature>
<name>M1M996_9PROT</name>
<dbReference type="InterPro" id="IPR018022">
    <property type="entry name" value="IPT"/>
</dbReference>
<keyword evidence="8 10" id="KW-0460">Magnesium</keyword>
<feature type="site" description="Interaction with substrate tRNA" evidence="10">
    <location>
        <position position="101"/>
    </location>
</feature>
<comment type="caution">
    <text evidence="10">Lacks conserved residue(s) required for the propagation of feature annotation.</text>
</comment>
<dbReference type="Gene3D" id="1.10.20.140">
    <property type="match status" value="1"/>
</dbReference>
<dbReference type="GO" id="GO:0005524">
    <property type="term" value="F:ATP binding"/>
    <property type="evidence" value="ECO:0007669"/>
    <property type="project" value="UniProtKB-UniRule"/>
</dbReference>
<dbReference type="InterPro" id="IPR027417">
    <property type="entry name" value="P-loop_NTPase"/>
</dbReference>
<dbReference type="EC" id="2.5.1.75" evidence="10"/>
<organism evidence="14 15">
    <name type="scientific">Candidatus Kinetoplastidibacterium stringomonadis TCC290E</name>
    <dbReference type="NCBI Taxonomy" id="1208920"/>
    <lineage>
        <taxon>Bacteria</taxon>
        <taxon>Pseudomonadati</taxon>
        <taxon>Pseudomonadota</taxon>
        <taxon>Betaproteobacteria</taxon>
        <taxon>Candidatus Kinetoplastidibacterium</taxon>
    </lineage>
</organism>
<dbReference type="EMBL" id="CP003805">
    <property type="protein sequence ID" value="AGF48540.1"/>
    <property type="molecule type" value="Genomic_DNA"/>
</dbReference>
<evidence type="ECO:0000256" key="4">
    <source>
        <dbReference type="ARBA" id="ARBA00022679"/>
    </source>
</evidence>
<feature type="binding site" evidence="10">
    <location>
        <begin position="10"/>
        <end position="17"/>
    </location>
    <ligand>
        <name>ATP</name>
        <dbReference type="ChEBI" id="CHEBI:30616"/>
    </ligand>
</feature>
<feature type="region of interest" description="Interaction with substrate tRNA" evidence="10">
    <location>
        <begin position="35"/>
        <end position="38"/>
    </location>
</feature>
<dbReference type="Pfam" id="PF01715">
    <property type="entry name" value="IPPT"/>
    <property type="match status" value="1"/>
</dbReference>
<dbReference type="Proteomes" id="UP000011541">
    <property type="component" value="Chromosome"/>
</dbReference>
<dbReference type="GO" id="GO:0006400">
    <property type="term" value="P:tRNA modification"/>
    <property type="evidence" value="ECO:0007669"/>
    <property type="project" value="TreeGrafter"/>
</dbReference>
<evidence type="ECO:0000256" key="9">
    <source>
        <dbReference type="ARBA" id="ARBA00049563"/>
    </source>
</evidence>
<evidence type="ECO:0000256" key="7">
    <source>
        <dbReference type="ARBA" id="ARBA00022840"/>
    </source>
</evidence>
<evidence type="ECO:0000256" key="10">
    <source>
        <dbReference type="HAMAP-Rule" id="MF_00185"/>
    </source>
</evidence>
<comment type="function">
    <text evidence="2 10 12">Catalyzes the transfer of a dimethylallyl group onto the adenine at position 37 in tRNAs that read codons beginning with uridine, leading to the formation of N6-(dimethylallyl)adenosine (i(6)A).</text>
</comment>
<evidence type="ECO:0000256" key="12">
    <source>
        <dbReference type="RuleBase" id="RU003784"/>
    </source>
</evidence>
<reference evidence="14 15" key="1">
    <citation type="journal article" date="2013" name="Genome Biol. Evol.">
        <title>Genome evolution and phylogenomic analysis of candidatus kinetoplastibacterium, the betaproteobacterial endosymbionts of strigomonas and angomonas.</title>
        <authorList>
            <person name="Alves J.M."/>
            <person name="Serrano M.G."/>
            <person name="Maia da Silva F."/>
            <person name="Voegtly L.J."/>
            <person name="Matveyev A.V."/>
            <person name="Teixeira M.M."/>
            <person name="Camargo E.P."/>
            <person name="Buck G.A."/>
        </authorList>
    </citation>
    <scope>NUCLEOTIDE SEQUENCE [LARGE SCALE GENOMIC DNA]</scope>
    <source>
        <strain evidence="14 15">TCC290E</strain>
    </source>
</reference>
<comment type="subunit">
    <text evidence="10">Monomer.</text>
</comment>
<dbReference type="FunFam" id="1.10.20.140:FF:000001">
    <property type="entry name" value="tRNA dimethylallyltransferase"/>
    <property type="match status" value="1"/>
</dbReference>
<evidence type="ECO:0000256" key="2">
    <source>
        <dbReference type="ARBA" id="ARBA00003213"/>
    </source>
</evidence>
<evidence type="ECO:0000256" key="5">
    <source>
        <dbReference type="ARBA" id="ARBA00022694"/>
    </source>
</evidence>